<sequence length="80" mass="8782">MAVYFTYALIIASAFWWFIWGNTIPTSSATNITLSSSLKPPTASLTFNTPSNFTTPLPTSESNSSFQLQKPPIGNKRGKH</sequence>
<name>A0AA40G221_9HYME</name>
<reference evidence="2" key="1">
    <citation type="submission" date="2021-10" db="EMBL/GenBank/DDBJ databases">
        <title>Melipona bicolor Genome sequencing and assembly.</title>
        <authorList>
            <person name="Araujo N.S."/>
            <person name="Arias M.C."/>
        </authorList>
    </citation>
    <scope>NUCLEOTIDE SEQUENCE</scope>
    <source>
        <strain evidence="2">USP_2M_L1-L4_2017</strain>
        <tissue evidence="2">Whole body</tissue>
    </source>
</reference>
<comment type="caution">
    <text evidence="2">The sequence shown here is derived from an EMBL/GenBank/DDBJ whole genome shotgun (WGS) entry which is preliminary data.</text>
</comment>
<proteinExistence type="predicted"/>
<accession>A0AA40G221</accession>
<dbReference type="AlphaFoldDB" id="A0AA40G221"/>
<feature type="region of interest" description="Disordered" evidence="1">
    <location>
        <begin position="55"/>
        <end position="80"/>
    </location>
</feature>
<organism evidence="2 3">
    <name type="scientific">Melipona bicolor</name>
    <dbReference type="NCBI Taxonomy" id="60889"/>
    <lineage>
        <taxon>Eukaryota</taxon>
        <taxon>Metazoa</taxon>
        <taxon>Ecdysozoa</taxon>
        <taxon>Arthropoda</taxon>
        <taxon>Hexapoda</taxon>
        <taxon>Insecta</taxon>
        <taxon>Pterygota</taxon>
        <taxon>Neoptera</taxon>
        <taxon>Endopterygota</taxon>
        <taxon>Hymenoptera</taxon>
        <taxon>Apocrita</taxon>
        <taxon>Aculeata</taxon>
        <taxon>Apoidea</taxon>
        <taxon>Anthophila</taxon>
        <taxon>Apidae</taxon>
        <taxon>Melipona</taxon>
    </lineage>
</organism>
<protein>
    <submittedName>
        <fullName evidence="2">Uncharacterized protein</fullName>
    </submittedName>
</protein>
<gene>
    <name evidence="2" type="ORF">K0M31_019257</name>
</gene>
<keyword evidence="3" id="KW-1185">Reference proteome</keyword>
<evidence type="ECO:0000313" key="2">
    <source>
        <dbReference type="EMBL" id="KAK1129535.1"/>
    </source>
</evidence>
<dbReference type="EMBL" id="JAHYIQ010000008">
    <property type="protein sequence ID" value="KAK1129535.1"/>
    <property type="molecule type" value="Genomic_DNA"/>
</dbReference>
<dbReference type="Proteomes" id="UP001177670">
    <property type="component" value="Unassembled WGS sequence"/>
</dbReference>
<feature type="compositionally biased region" description="Polar residues" evidence="1">
    <location>
        <begin position="55"/>
        <end position="68"/>
    </location>
</feature>
<evidence type="ECO:0000313" key="3">
    <source>
        <dbReference type="Proteomes" id="UP001177670"/>
    </source>
</evidence>
<evidence type="ECO:0000256" key="1">
    <source>
        <dbReference type="SAM" id="MobiDB-lite"/>
    </source>
</evidence>